<dbReference type="EMBL" id="CM002242">
    <property type="protein sequence ID" value="EAA30537.1"/>
    <property type="molecule type" value="Genomic_DNA"/>
</dbReference>
<dbReference type="InterPro" id="IPR018108">
    <property type="entry name" value="MCP_transmembrane"/>
</dbReference>
<feature type="region of interest" description="Disordered" evidence="12">
    <location>
        <begin position="35"/>
        <end position="83"/>
    </location>
</feature>
<evidence type="ECO:0000256" key="11">
    <source>
        <dbReference type="RuleBase" id="RU000488"/>
    </source>
</evidence>
<dbReference type="InterPro" id="IPR023395">
    <property type="entry name" value="MCP_dom_sf"/>
</dbReference>
<evidence type="ECO:0000256" key="12">
    <source>
        <dbReference type="SAM" id="MobiDB-lite"/>
    </source>
</evidence>
<sequence>MSADFWAGYVSGAIGIVIGNPLDILKVRLQAGGGSSSSSSSSSSSLLPTPIPNSTPSPPPSAAAAAAAAAAAPPTTSGTPSTTSWIRPFLRGTAAPVLGYGALNALLFVSYNRTESAINHFVFGIDPSLPLQTGVNLWSTWIAGAVGGLATWVVSTPTELIKCRVQLAAEEQQQQQQQQGQQGSRRGTIQGSSSSSSRRRRRGGIGIVGTEKKGSSSSSWQVTKHVLRTQGIKGLYFGGAVTALRDSIGYGFYFWSYELSSRWMVAAAAASSSSSSSSSSSQAGGILTSEATRVLLCGGLAGIITWASIFPLDVIKTRVQTQGILPLPLASGSGVIETQGEQTALLDRTASQRKQRPLGAWEVAKLTYREGGVKPFFRGLAVCSVRAFIVNAVQWAMYEWIMTELGQGRRAKASGTGGVEAETLGGGELAGMGAA</sequence>
<keyword evidence="6" id="KW-0999">Mitochondrion inner membrane</keyword>
<dbReference type="Gene3D" id="1.50.40.10">
    <property type="entry name" value="Mitochondrial carrier domain"/>
    <property type="match status" value="1"/>
</dbReference>
<dbReference type="PANTHER" id="PTHR45624:SF10">
    <property type="entry name" value="SLC (SOLUTE CARRIER) HOMOLOG"/>
    <property type="match status" value="1"/>
</dbReference>
<comment type="subcellular location">
    <subcellularLocation>
        <location evidence="1">Mitochondrion membrane</location>
        <topology evidence="1">Multi-pass membrane protein</topology>
    </subcellularLocation>
</comment>
<dbReference type="Pfam" id="PF00153">
    <property type="entry name" value="Mito_carr"/>
    <property type="match status" value="3"/>
</dbReference>
<reference evidence="13 14" key="1">
    <citation type="journal article" date="2003" name="Nature">
        <title>The genome sequence of the filamentous fungus Neurospora crassa.</title>
        <authorList>
            <person name="Galagan J.E."/>
            <person name="Calvo S.E."/>
            <person name="Borkovich K.A."/>
            <person name="Selker E.U."/>
            <person name="Read N.D."/>
            <person name="Jaffe D."/>
            <person name="FitzHugh W."/>
            <person name="Ma L.J."/>
            <person name="Smirnov S."/>
            <person name="Purcell S."/>
            <person name="Rehman B."/>
            <person name="Elkins T."/>
            <person name="Engels R."/>
            <person name="Wang S."/>
            <person name="Nielsen C.B."/>
            <person name="Butler J."/>
            <person name="Endrizzi M."/>
            <person name="Qui D."/>
            <person name="Ianakiev P."/>
            <person name="Bell-Pedersen D."/>
            <person name="Nelson M.A."/>
            <person name="Werner-Washburne M."/>
            <person name="Selitrennikoff C.P."/>
            <person name="Kinsey J.A."/>
            <person name="Braun E.L."/>
            <person name="Zelter A."/>
            <person name="Schulte U."/>
            <person name="Kothe G.O."/>
            <person name="Jedd G."/>
            <person name="Mewes W."/>
            <person name="Staben C."/>
            <person name="Marcotte E."/>
            <person name="Greenberg D."/>
            <person name="Roy A."/>
            <person name="Foley K."/>
            <person name="Naylor J."/>
            <person name="Stange-Thomann N."/>
            <person name="Barrett R."/>
            <person name="Gnerre S."/>
            <person name="Kamal M."/>
            <person name="Kamvysselis M."/>
            <person name="Mauceli E."/>
            <person name="Bielke C."/>
            <person name="Rudd S."/>
            <person name="Frishman D."/>
            <person name="Krystofova S."/>
            <person name="Rasmussen C."/>
            <person name="Metzenberg R.L."/>
            <person name="Perkins D.D."/>
            <person name="Kroken S."/>
            <person name="Cogoni C."/>
            <person name="Macino G."/>
            <person name="Catcheside D."/>
            <person name="Li W."/>
            <person name="Pratt R.J."/>
            <person name="Osmani S.A."/>
            <person name="DeSouza C.P."/>
            <person name="Glass L."/>
            <person name="Orbach M.J."/>
            <person name="Berglund J.A."/>
            <person name="Voelker R."/>
            <person name="Yarden O."/>
            <person name="Plamann M."/>
            <person name="Seiler S."/>
            <person name="Dunlap J."/>
            <person name="Radford A."/>
            <person name="Aramayo R."/>
            <person name="Natvig D.O."/>
            <person name="Alex L.A."/>
            <person name="Mannhaupt G."/>
            <person name="Ebbole D.J."/>
            <person name="Freitag M."/>
            <person name="Paulsen I."/>
            <person name="Sachs M.S."/>
            <person name="Lander E.S."/>
            <person name="Nusbaum C."/>
            <person name="Birren B."/>
        </authorList>
    </citation>
    <scope>NUCLEOTIDE SEQUENCE [LARGE SCALE GENOMIC DNA]</scope>
    <source>
        <strain evidence="14">ATCC 24698 / 74-OR23-1A / CBS 708.71 / DSM 1257 / FGSC 987</strain>
    </source>
</reference>
<dbReference type="AlphaFoldDB" id="Q7S4X3"/>
<dbReference type="InterPro" id="IPR050567">
    <property type="entry name" value="Mitochondrial_Carrier"/>
</dbReference>
<feature type="compositionally biased region" description="Low complexity" evidence="12">
    <location>
        <begin position="174"/>
        <end position="196"/>
    </location>
</feature>
<feature type="compositionally biased region" description="Low complexity" evidence="12">
    <location>
        <begin position="36"/>
        <end position="48"/>
    </location>
</feature>
<feature type="repeat" description="Solcar" evidence="10">
    <location>
        <begin position="289"/>
        <end position="404"/>
    </location>
</feature>
<evidence type="ECO:0000256" key="9">
    <source>
        <dbReference type="ARBA" id="ARBA00023136"/>
    </source>
</evidence>
<keyword evidence="4 10" id="KW-0812">Transmembrane</keyword>
<feature type="compositionally biased region" description="Pro residues" evidence="12">
    <location>
        <begin position="49"/>
        <end position="61"/>
    </location>
</feature>
<dbReference type="OrthoDB" id="193856at2759"/>
<feature type="compositionally biased region" description="Low complexity" evidence="12">
    <location>
        <begin position="62"/>
        <end position="83"/>
    </location>
</feature>
<evidence type="ECO:0000313" key="14">
    <source>
        <dbReference type="Proteomes" id="UP000001805"/>
    </source>
</evidence>
<evidence type="ECO:0000256" key="7">
    <source>
        <dbReference type="ARBA" id="ARBA00022989"/>
    </source>
</evidence>
<keyword evidence="14" id="KW-1185">Reference proteome</keyword>
<evidence type="ECO:0000313" key="13">
    <source>
        <dbReference type="EMBL" id="EAA30537.1"/>
    </source>
</evidence>
<evidence type="ECO:0000256" key="2">
    <source>
        <dbReference type="ARBA" id="ARBA00006375"/>
    </source>
</evidence>
<dbReference type="GeneID" id="3875920"/>
<keyword evidence="7" id="KW-1133">Transmembrane helix</keyword>
<gene>
    <name evidence="13" type="ORF">NCU02352</name>
</gene>
<evidence type="ECO:0000256" key="6">
    <source>
        <dbReference type="ARBA" id="ARBA00022792"/>
    </source>
</evidence>
<dbReference type="KEGG" id="ncr:NCU02352"/>
<accession>Q7S4X3</accession>
<evidence type="ECO:0000256" key="4">
    <source>
        <dbReference type="ARBA" id="ARBA00022692"/>
    </source>
</evidence>
<dbReference type="PANTHER" id="PTHR45624">
    <property type="entry name" value="MITOCHONDRIAL BASIC AMINO ACIDS TRANSPORTER-RELATED"/>
    <property type="match status" value="1"/>
</dbReference>
<dbReference type="GO" id="GO:0022857">
    <property type="term" value="F:transmembrane transporter activity"/>
    <property type="evidence" value="ECO:0000318"/>
    <property type="project" value="GO_Central"/>
</dbReference>
<dbReference type="InParanoid" id="Q7S4X3"/>
<feature type="region of interest" description="Disordered" evidence="12">
    <location>
        <begin position="174"/>
        <end position="216"/>
    </location>
</feature>
<evidence type="ECO:0000256" key="10">
    <source>
        <dbReference type="PROSITE-ProRule" id="PRU00282"/>
    </source>
</evidence>
<organism evidence="13 14">
    <name type="scientific">Neurospora crassa (strain ATCC 24698 / 74-OR23-1A / CBS 708.71 / DSM 1257 / FGSC 987)</name>
    <dbReference type="NCBI Taxonomy" id="367110"/>
    <lineage>
        <taxon>Eukaryota</taxon>
        <taxon>Fungi</taxon>
        <taxon>Dikarya</taxon>
        <taxon>Ascomycota</taxon>
        <taxon>Pezizomycotina</taxon>
        <taxon>Sordariomycetes</taxon>
        <taxon>Sordariomycetidae</taxon>
        <taxon>Sordariales</taxon>
        <taxon>Sordariaceae</taxon>
        <taxon>Neurospora</taxon>
    </lineage>
</organism>
<keyword evidence="3 11" id="KW-0813">Transport</keyword>
<keyword evidence="8" id="KW-0496">Mitochondrion</keyword>
<keyword evidence="5" id="KW-0677">Repeat</keyword>
<feature type="repeat" description="Solcar" evidence="10">
    <location>
        <begin position="135"/>
        <end position="263"/>
    </location>
</feature>
<dbReference type="RefSeq" id="XP_959773.1">
    <property type="nucleotide sequence ID" value="XM_954680.2"/>
</dbReference>
<dbReference type="SUPFAM" id="SSF103506">
    <property type="entry name" value="Mitochondrial carrier"/>
    <property type="match status" value="1"/>
</dbReference>
<evidence type="ECO:0000256" key="8">
    <source>
        <dbReference type="ARBA" id="ARBA00023128"/>
    </source>
</evidence>
<dbReference type="GO" id="GO:0031966">
    <property type="term" value="C:mitochondrial membrane"/>
    <property type="evidence" value="ECO:0007669"/>
    <property type="project" value="UniProtKB-SubCell"/>
</dbReference>
<evidence type="ECO:0000256" key="3">
    <source>
        <dbReference type="ARBA" id="ARBA00022448"/>
    </source>
</evidence>
<dbReference type="OMA" id="WVTATPF"/>
<dbReference type="HOGENOM" id="CLU_015166_16_1_1"/>
<evidence type="ECO:0000256" key="5">
    <source>
        <dbReference type="ARBA" id="ARBA00022737"/>
    </source>
</evidence>
<proteinExistence type="inferred from homology"/>
<protein>
    <submittedName>
        <fullName evidence="13">Solute carrier family 25 protein</fullName>
    </submittedName>
</protein>
<dbReference type="PROSITE" id="PS50920">
    <property type="entry name" value="SOLCAR"/>
    <property type="match status" value="2"/>
</dbReference>
<dbReference type="Proteomes" id="UP000001805">
    <property type="component" value="Chromosome 7, Linkage Group VII"/>
</dbReference>
<dbReference type="PaxDb" id="5141-EFNCRP00000003048"/>
<dbReference type="VEuPathDB" id="FungiDB:NCU02352"/>
<comment type="similarity">
    <text evidence="2 11">Belongs to the mitochondrial carrier (TC 2.A.29) family.</text>
</comment>
<name>Q7S4X3_NEUCR</name>
<keyword evidence="9 10" id="KW-0472">Membrane</keyword>
<evidence type="ECO:0000256" key="1">
    <source>
        <dbReference type="ARBA" id="ARBA00004225"/>
    </source>
</evidence>